<keyword evidence="6" id="KW-0217">Developmental protein</keyword>
<accession>A0A9J7CWE7</accession>
<keyword evidence="9" id="KW-0970">Cilium biogenesis/degradation</keyword>
<evidence type="ECO:0000256" key="7">
    <source>
        <dbReference type="ARBA" id="ARBA00022490"/>
    </source>
</evidence>
<keyword evidence="14" id="KW-0966">Cell projection</keyword>
<dbReference type="InterPro" id="IPR027417">
    <property type="entry name" value="P-loop_NTPase"/>
</dbReference>
<keyword evidence="7" id="KW-0963">Cytoplasm</keyword>
<keyword evidence="13" id="KW-0206">Cytoskeleton</keyword>
<evidence type="ECO:0000256" key="1">
    <source>
        <dbReference type="ARBA" id="ARBA00004120"/>
    </source>
</evidence>
<evidence type="ECO:0000256" key="10">
    <source>
        <dbReference type="ARBA" id="ARBA00023017"/>
    </source>
</evidence>
<name>A0A9J7CWE7_MUSDO</name>
<gene>
    <name evidence="17" type="primary">LOC101891881</name>
</gene>
<dbReference type="PANTHER" id="PTHR13236:SF0">
    <property type="entry name" value="CYTOPLASMIC DYNEIN 2 LIGHT INTERMEDIATE CHAIN 1"/>
    <property type="match status" value="1"/>
</dbReference>
<dbReference type="eggNOG" id="KOG3929">
    <property type="taxonomic scope" value="Eukaryota"/>
</dbReference>
<dbReference type="STRING" id="7370.A0A1I8MYR4"/>
<evidence type="ECO:0000313" key="16">
    <source>
        <dbReference type="Proteomes" id="UP001652621"/>
    </source>
</evidence>
<dbReference type="OrthoDB" id="10263060at2759"/>
<evidence type="ECO:0000256" key="9">
    <source>
        <dbReference type="ARBA" id="ARBA00022794"/>
    </source>
</evidence>
<evidence type="ECO:0000256" key="3">
    <source>
        <dbReference type="ARBA" id="ARBA00004430"/>
    </source>
</evidence>
<organism evidence="16 17">
    <name type="scientific">Musca domestica</name>
    <name type="common">House fly</name>
    <dbReference type="NCBI Taxonomy" id="7370"/>
    <lineage>
        <taxon>Eukaryota</taxon>
        <taxon>Metazoa</taxon>
        <taxon>Ecdysozoa</taxon>
        <taxon>Arthropoda</taxon>
        <taxon>Hexapoda</taxon>
        <taxon>Insecta</taxon>
        <taxon>Pterygota</taxon>
        <taxon>Neoptera</taxon>
        <taxon>Endopterygota</taxon>
        <taxon>Diptera</taxon>
        <taxon>Brachycera</taxon>
        <taxon>Muscomorpha</taxon>
        <taxon>Muscoidea</taxon>
        <taxon>Muscidae</taxon>
        <taxon>Musca</taxon>
    </lineage>
</organism>
<feature type="region of interest" description="Disordered" evidence="15">
    <location>
        <begin position="290"/>
        <end position="319"/>
    </location>
</feature>
<dbReference type="RefSeq" id="XP_005186792.2">
    <property type="nucleotide sequence ID" value="XM_005186735.4"/>
</dbReference>
<evidence type="ECO:0000256" key="11">
    <source>
        <dbReference type="ARBA" id="ARBA00023069"/>
    </source>
</evidence>
<dbReference type="InterPro" id="IPR022780">
    <property type="entry name" value="Dynein_light_int_chain"/>
</dbReference>
<keyword evidence="10" id="KW-0243">Dynein</keyword>
<protein>
    <recommendedName>
        <fullName evidence="5">Cytoplasmic dynein 2 light intermediate chain 1</fullName>
    </recommendedName>
</protein>
<dbReference type="VEuPathDB" id="VectorBase:MDOMA2_001021"/>
<evidence type="ECO:0000256" key="12">
    <source>
        <dbReference type="ARBA" id="ARBA00023175"/>
    </source>
</evidence>
<evidence type="ECO:0000256" key="2">
    <source>
        <dbReference type="ARBA" id="ARBA00004300"/>
    </source>
</evidence>
<dbReference type="Gene3D" id="3.40.50.300">
    <property type="entry name" value="P-loop containing nucleotide triphosphate hydrolases"/>
    <property type="match status" value="1"/>
</dbReference>
<keyword evidence="16" id="KW-1185">Reference proteome</keyword>
<evidence type="ECO:0000256" key="4">
    <source>
        <dbReference type="ARBA" id="ARBA00006831"/>
    </source>
</evidence>
<evidence type="ECO:0000256" key="6">
    <source>
        <dbReference type="ARBA" id="ARBA00022473"/>
    </source>
</evidence>
<comment type="subcellular location">
    <subcellularLocation>
        <location evidence="3">Cytoplasm</location>
        <location evidence="3">Cytoskeleton</location>
        <location evidence="3">Cilium axoneme</location>
    </subcellularLocation>
    <subcellularLocation>
        <location evidence="1">Cytoplasm</location>
        <location evidence="1">Cytoskeleton</location>
        <location evidence="1">Cilium basal body</location>
    </subcellularLocation>
    <subcellularLocation>
        <location evidence="2">Cytoplasm</location>
        <location evidence="2">Cytoskeleton</location>
        <location evidence="2">Microtubule organizing center</location>
        <location evidence="2">Centrosome</location>
    </subcellularLocation>
</comment>
<comment type="similarity">
    <text evidence="4">Belongs to the dynein light intermediate chain family.</text>
</comment>
<reference evidence="17" key="1">
    <citation type="submission" date="2025-08" db="UniProtKB">
        <authorList>
            <consortium name="RefSeq"/>
        </authorList>
    </citation>
    <scope>IDENTIFICATION</scope>
    <source>
        <strain evidence="17">Aabys</strain>
        <tissue evidence="17">Whole body</tissue>
    </source>
</reference>
<evidence type="ECO:0000256" key="14">
    <source>
        <dbReference type="ARBA" id="ARBA00023273"/>
    </source>
</evidence>
<feature type="compositionally biased region" description="Basic and acidic residues" evidence="15">
    <location>
        <begin position="297"/>
        <end position="319"/>
    </location>
</feature>
<evidence type="ECO:0000256" key="15">
    <source>
        <dbReference type="SAM" id="MobiDB-lite"/>
    </source>
</evidence>
<keyword evidence="11" id="KW-0969">Cilium</keyword>
<proteinExistence type="inferred from homology"/>
<dbReference type="GeneID" id="101891881"/>
<dbReference type="Pfam" id="PF05783">
    <property type="entry name" value="DLIC"/>
    <property type="match status" value="1"/>
</dbReference>
<evidence type="ECO:0000256" key="13">
    <source>
        <dbReference type="ARBA" id="ARBA00023212"/>
    </source>
</evidence>
<dbReference type="SUPFAM" id="SSF52540">
    <property type="entry name" value="P-loop containing nucleoside triphosphate hydrolases"/>
    <property type="match status" value="1"/>
</dbReference>
<dbReference type="PANTHER" id="PTHR13236">
    <property type="entry name" value="DYNEIN 2 LIGHT INTERMEDIATE CHAIN, ISOFORM 2"/>
    <property type="match status" value="1"/>
</dbReference>
<sequence length="348" mass="40047">MSTTKKDPSKPETIQDIAFKLAEEQLQQLQLDNGPRERTVFILGSKNVGKTTVINSFFDREEAPRPTLALDYSYARKTAAVQKQICHIWELGSLDRQLAEVPLRSQGMENLSCIIMVDLSQPQRLWCDLKESYEILRNYCDKLMVSKGDDDVSEREDKMRQRVKKDHVDLATLNLMPFPVIIVGGKYDLFIGFEPEVKKHICRCLRSMAHLMGGGLLFYSNKLQKLAKTLRDTISHLAFGSPSHPFRSHNTDYNDALSIWYGNDTWDNISSMGVQTLQSIESNINEEIPQDFSSRQQEQKHQQQDPAKDPGFRESIIDEMRAQKDEELRLLVKDSMQKMLRGKFESVK</sequence>
<dbReference type="Proteomes" id="UP001652621">
    <property type="component" value="Unplaced"/>
</dbReference>
<dbReference type="InterPro" id="IPR040045">
    <property type="entry name" value="DYNC2LI1"/>
</dbReference>
<keyword evidence="12" id="KW-0505">Motor protein</keyword>
<evidence type="ECO:0000313" key="17">
    <source>
        <dbReference type="RefSeq" id="XP_005186792.2"/>
    </source>
</evidence>
<dbReference type="VEuPathDB" id="VectorBase:MDOA009779"/>
<evidence type="ECO:0000256" key="5">
    <source>
        <dbReference type="ARBA" id="ARBA00018863"/>
    </source>
</evidence>
<evidence type="ECO:0000256" key="8">
    <source>
        <dbReference type="ARBA" id="ARBA00022701"/>
    </source>
</evidence>
<keyword evidence="8" id="KW-0493">Microtubule</keyword>